<keyword evidence="3" id="KW-0393">Immunoglobulin domain</keyword>
<keyword evidence="5" id="KW-0812">Transmembrane</keyword>
<dbReference type="GO" id="GO:0098609">
    <property type="term" value="P:cell-cell adhesion"/>
    <property type="evidence" value="ECO:0007669"/>
    <property type="project" value="TreeGrafter"/>
</dbReference>
<dbReference type="PROSITE" id="PS50853">
    <property type="entry name" value="FN3"/>
    <property type="match status" value="1"/>
</dbReference>
<sequence>METLHRGTVASLLLILVVLKGRPSHCQPYSQPKLTQQPSTSIYYFSHYGSQTPTFSLPCQANGTQPLTYRWERNGKTVFQTNNSSRNESLVLMSASKADIIGNYTCFATNYLGTAVSNTARVQFAFLNNFNDDTKNYNVSEGSWLRLACDAPDGQPAPAISWTRDGQPVFVNGSSWDPDRKMVQDRAGGLVLLNASLSDSGPYVCEVQSPAIPAAVYSREIEVVVEETTVGVPLQPPEILEWAPVVEALVGEDVKLYCLAVGNPTPSVRWSRQHYPSFQAAEGAVLTVRNVQLDHDDGDYTCTAWSTNGREVNQTTALHIEAAPYWIVKPKDTTVYKGKGATMSCQAGGKPEPDIKWMENGVHKPEYDGASSVLMNNVTMADRKVYQCTASNVHGQIMANAILDVTEHPRVSPSGIRVSIQSRESVLISWNPIDDDRLTGFKVRYQRSDSIKPKRKDCYRESSCILKHLKRNAKFYFRVVAVYNNGSFQNESDTYSFNLAPKDTYRPYRSPTLWNLFNTALYCVIVLGVSTPLIMCIILCIRDQINGYEPDDEDEDDGWGGRGNNTPKVEKVKTVKTVARQQHGAGAGPSQSNANHVV</sequence>
<feature type="chain" id="PRO_5037410946" evidence="6">
    <location>
        <begin position="27"/>
        <end position="598"/>
    </location>
</feature>
<keyword evidence="5" id="KW-1133">Transmembrane helix</keyword>
<dbReference type="CDD" id="cd00063">
    <property type="entry name" value="FN3"/>
    <property type="match status" value="1"/>
</dbReference>
<feature type="domain" description="Ig-like" evidence="7">
    <location>
        <begin position="139"/>
        <end position="222"/>
    </location>
</feature>
<evidence type="ECO:0000259" key="7">
    <source>
        <dbReference type="PROSITE" id="PS50835"/>
    </source>
</evidence>
<dbReference type="Pfam" id="PF13927">
    <property type="entry name" value="Ig_3"/>
    <property type="match status" value="4"/>
</dbReference>
<protein>
    <submittedName>
        <fullName evidence="9">Uncharacterized protein</fullName>
    </submittedName>
</protein>
<evidence type="ECO:0000256" key="4">
    <source>
        <dbReference type="SAM" id="MobiDB-lite"/>
    </source>
</evidence>
<evidence type="ECO:0000256" key="2">
    <source>
        <dbReference type="ARBA" id="ARBA00023157"/>
    </source>
</evidence>
<dbReference type="InterPro" id="IPR036179">
    <property type="entry name" value="Ig-like_dom_sf"/>
</dbReference>
<reference evidence="9" key="1">
    <citation type="submission" date="2022-11" db="UniProtKB">
        <authorList>
            <consortium name="EnsemblMetazoa"/>
        </authorList>
    </citation>
    <scope>IDENTIFICATION</scope>
</reference>
<feature type="domain" description="Fibronectin type-III" evidence="8">
    <location>
        <begin position="412"/>
        <end position="502"/>
    </location>
</feature>
<evidence type="ECO:0000256" key="3">
    <source>
        <dbReference type="ARBA" id="ARBA00023319"/>
    </source>
</evidence>
<dbReference type="PANTHER" id="PTHR44170">
    <property type="entry name" value="PROTEIN SIDEKICK"/>
    <property type="match status" value="1"/>
</dbReference>
<evidence type="ECO:0000256" key="1">
    <source>
        <dbReference type="ARBA" id="ARBA00022737"/>
    </source>
</evidence>
<dbReference type="EnsemblMetazoa" id="XM_038198291.1">
    <property type="protein sequence ID" value="XP_038054219.1"/>
    <property type="gene ID" value="LOC119726557"/>
</dbReference>
<feature type="compositionally biased region" description="Polar residues" evidence="4">
    <location>
        <begin position="589"/>
        <end position="598"/>
    </location>
</feature>
<feature type="transmembrane region" description="Helical" evidence="5">
    <location>
        <begin position="519"/>
        <end position="541"/>
    </location>
</feature>
<dbReference type="SMART" id="SM00408">
    <property type="entry name" value="IGc2"/>
    <property type="match status" value="4"/>
</dbReference>
<accession>A0A913ZS45</accession>
<feature type="domain" description="Ig-like" evidence="7">
    <location>
        <begin position="32"/>
        <end position="123"/>
    </location>
</feature>
<dbReference type="InterPro" id="IPR003961">
    <property type="entry name" value="FN3_dom"/>
</dbReference>
<name>A0A913ZS45_PATMI</name>
<feature type="domain" description="Ig-like" evidence="7">
    <location>
        <begin position="324"/>
        <end position="406"/>
    </location>
</feature>
<dbReference type="SMART" id="SM00409">
    <property type="entry name" value="IG"/>
    <property type="match status" value="4"/>
</dbReference>
<feature type="signal peptide" evidence="6">
    <location>
        <begin position="1"/>
        <end position="26"/>
    </location>
</feature>
<dbReference type="SMART" id="SM00060">
    <property type="entry name" value="FN3"/>
    <property type="match status" value="1"/>
</dbReference>
<dbReference type="InterPro" id="IPR003598">
    <property type="entry name" value="Ig_sub2"/>
</dbReference>
<dbReference type="InterPro" id="IPR013783">
    <property type="entry name" value="Ig-like_fold"/>
</dbReference>
<dbReference type="OrthoDB" id="6244967at2759"/>
<organism evidence="9 10">
    <name type="scientific">Patiria miniata</name>
    <name type="common">Bat star</name>
    <name type="synonym">Asterina miniata</name>
    <dbReference type="NCBI Taxonomy" id="46514"/>
    <lineage>
        <taxon>Eukaryota</taxon>
        <taxon>Metazoa</taxon>
        <taxon>Echinodermata</taxon>
        <taxon>Eleutherozoa</taxon>
        <taxon>Asterozoa</taxon>
        <taxon>Asteroidea</taxon>
        <taxon>Valvatacea</taxon>
        <taxon>Valvatida</taxon>
        <taxon>Asterinidae</taxon>
        <taxon>Patiria</taxon>
    </lineage>
</organism>
<dbReference type="SUPFAM" id="SSF49265">
    <property type="entry name" value="Fibronectin type III"/>
    <property type="match status" value="1"/>
</dbReference>
<dbReference type="InterPro" id="IPR036116">
    <property type="entry name" value="FN3_sf"/>
</dbReference>
<dbReference type="SUPFAM" id="SSF48726">
    <property type="entry name" value="Immunoglobulin"/>
    <property type="match status" value="4"/>
</dbReference>
<dbReference type="PANTHER" id="PTHR44170:SF6">
    <property type="entry name" value="CONTACTIN"/>
    <property type="match status" value="1"/>
</dbReference>
<dbReference type="OMA" id="CIRDQIN"/>
<keyword evidence="5" id="KW-0472">Membrane</keyword>
<dbReference type="Pfam" id="PF00041">
    <property type="entry name" value="fn3"/>
    <property type="match status" value="1"/>
</dbReference>
<keyword evidence="10" id="KW-1185">Reference proteome</keyword>
<keyword evidence="2" id="KW-1015">Disulfide bond</keyword>
<dbReference type="AlphaFoldDB" id="A0A913ZS45"/>
<dbReference type="PROSITE" id="PS50835">
    <property type="entry name" value="IG_LIKE"/>
    <property type="match status" value="4"/>
</dbReference>
<evidence type="ECO:0000313" key="9">
    <source>
        <dbReference type="EnsemblMetazoa" id="XP_038054219.1"/>
    </source>
</evidence>
<dbReference type="GeneID" id="119726557"/>
<proteinExistence type="predicted"/>
<feature type="domain" description="Ig-like" evidence="7">
    <location>
        <begin position="237"/>
        <end position="313"/>
    </location>
</feature>
<keyword evidence="1" id="KW-0677">Repeat</keyword>
<evidence type="ECO:0000259" key="8">
    <source>
        <dbReference type="PROSITE" id="PS50853"/>
    </source>
</evidence>
<dbReference type="GO" id="GO:0016020">
    <property type="term" value="C:membrane"/>
    <property type="evidence" value="ECO:0007669"/>
    <property type="project" value="UniProtKB-SubCell"/>
</dbReference>
<dbReference type="InterPro" id="IPR007110">
    <property type="entry name" value="Ig-like_dom"/>
</dbReference>
<dbReference type="Proteomes" id="UP000887568">
    <property type="component" value="Unplaced"/>
</dbReference>
<dbReference type="InterPro" id="IPR003599">
    <property type="entry name" value="Ig_sub"/>
</dbReference>
<dbReference type="Gene3D" id="2.60.40.10">
    <property type="entry name" value="Immunoglobulins"/>
    <property type="match status" value="5"/>
</dbReference>
<keyword evidence="6" id="KW-0732">Signal</keyword>
<evidence type="ECO:0000313" key="10">
    <source>
        <dbReference type="Proteomes" id="UP000887568"/>
    </source>
</evidence>
<evidence type="ECO:0000256" key="6">
    <source>
        <dbReference type="SAM" id="SignalP"/>
    </source>
</evidence>
<dbReference type="RefSeq" id="XP_038054219.1">
    <property type="nucleotide sequence ID" value="XM_038198291.1"/>
</dbReference>
<evidence type="ECO:0000256" key="5">
    <source>
        <dbReference type="SAM" id="Phobius"/>
    </source>
</evidence>
<dbReference type="FunFam" id="2.60.40.10:FF:000032">
    <property type="entry name" value="palladin isoform X1"/>
    <property type="match status" value="1"/>
</dbReference>
<feature type="region of interest" description="Disordered" evidence="4">
    <location>
        <begin position="550"/>
        <end position="598"/>
    </location>
</feature>